<reference evidence="10 11" key="1">
    <citation type="submission" date="2018-06" db="EMBL/GenBank/DDBJ databases">
        <title>Genomic Encyclopedia of Type Strains, Phase IV (KMG-IV): sequencing the most valuable type-strain genomes for metagenomic binning, comparative biology and taxonomic classification.</title>
        <authorList>
            <person name="Goeker M."/>
        </authorList>
    </citation>
    <scope>NUCLEOTIDE SEQUENCE [LARGE SCALE GENOMIC DNA]</scope>
    <source>
        <strain evidence="10 11">DSM 22112</strain>
    </source>
</reference>
<feature type="domain" description="ABC transporter" evidence="9">
    <location>
        <begin position="252"/>
        <end position="497"/>
    </location>
</feature>
<dbReference type="InterPro" id="IPR003439">
    <property type="entry name" value="ABC_transporter-like_ATP-bd"/>
</dbReference>
<keyword evidence="1" id="KW-0813">Transport</keyword>
<keyword evidence="8" id="KW-0472">Membrane</keyword>
<dbReference type="FunFam" id="3.40.50.300:FF:000126">
    <property type="entry name" value="Galactose/methyl galactoside import ATP-binding protein MglA"/>
    <property type="match status" value="1"/>
</dbReference>
<evidence type="ECO:0000256" key="8">
    <source>
        <dbReference type="ARBA" id="ARBA00023136"/>
    </source>
</evidence>
<dbReference type="SUPFAM" id="SSF52540">
    <property type="entry name" value="P-loop containing nucleoside triphosphate hydrolases"/>
    <property type="match status" value="2"/>
</dbReference>
<dbReference type="AlphaFoldDB" id="A0A366I571"/>
<proteinExistence type="predicted"/>
<dbReference type="RefSeq" id="WP_113920822.1">
    <property type="nucleotide sequence ID" value="NZ_CALNCS010000162.1"/>
</dbReference>
<dbReference type="InterPro" id="IPR017871">
    <property type="entry name" value="ABC_transporter-like_CS"/>
</dbReference>
<dbReference type="PROSITE" id="PS50893">
    <property type="entry name" value="ABC_TRANSPORTER_2"/>
    <property type="match status" value="2"/>
</dbReference>
<keyword evidence="3" id="KW-0762">Sugar transport</keyword>
<name>A0A366I571_9FIRM</name>
<accession>A0A366I571</accession>
<evidence type="ECO:0000256" key="2">
    <source>
        <dbReference type="ARBA" id="ARBA00022475"/>
    </source>
</evidence>
<keyword evidence="7" id="KW-1278">Translocase</keyword>
<keyword evidence="5" id="KW-0547">Nucleotide-binding</keyword>
<organism evidence="10 11">
    <name type="scientific">Alkalibaculum bacchi</name>
    <dbReference type="NCBI Taxonomy" id="645887"/>
    <lineage>
        <taxon>Bacteria</taxon>
        <taxon>Bacillati</taxon>
        <taxon>Bacillota</taxon>
        <taxon>Clostridia</taxon>
        <taxon>Eubacteriales</taxon>
        <taxon>Eubacteriaceae</taxon>
        <taxon>Alkalibaculum</taxon>
    </lineage>
</organism>
<dbReference type="PROSITE" id="PS00211">
    <property type="entry name" value="ABC_TRANSPORTER_1"/>
    <property type="match status" value="1"/>
</dbReference>
<dbReference type="Pfam" id="PF00005">
    <property type="entry name" value="ABC_tran"/>
    <property type="match status" value="2"/>
</dbReference>
<dbReference type="SMART" id="SM00382">
    <property type="entry name" value="AAA"/>
    <property type="match status" value="2"/>
</dbReference>
<dbReference type="InterPro" id="IPR050107">
    <property type="entry name" value="ABC_carbohydrate_import_ATPase"/>
</dbReference>
<dbReference type="CDD" id="cd03215">
    <property type="entry name" value="ABC_Carb_Monos_II"/>
    <property type="match status" value="1"/>
</dbReference>
<dbReference type="Gene3D" id="3.40.50.300">
    <property type="entry name" value="P-loop containing nucleotide triphosphate hydrolases"/>
    <property type="match status" value="2"/>
</dbReference>
<dbReference type="GO" id="GO:0005524">
    <property type="term" value="F:ATP binding"/>
    <property type="evidence" value="ECO:0007669"/>
    <property type="project" value="UniProtKB-KW"/>
</dbReference>
<keyword evidence="4" id="KW-0677">Repeat</keyword>
<sequence length="498" mass="55841">MGPHIQFKNVTKKFGGTTALSEVSFEIQKGEVHCICGENGAGKSTLINLCAGVFEPTSGEIWVNGKHEKINSIQKSEKLGFSIVHQEVPLCTNMSIANNIFLGSSESMKGIFINESYMREKTQELLDLFQLKLEPTRLIDSLSIAEQSMIQIAKAIYYKPDILILDEPTAALTNDQRNVVFDIIRKMKRELGTTIIYVSHRLEEVMELGDRTTILRDGQFITTKNIKDITMDDIVRLMVGREIDNNSCYQCYATDEVLLQVKGFSKHRQFDNISFELKKGEILGIAGFVGAGRTELLNSIFGINKPDEGEIYIHGKKVPVHNCSQAAIKNRIALIPENRRDDALMAELSVKQNAQVVILNKMLKNGVIDKRKSNEIMDEMVKKYHIKTSDVNNCIMTLSGGNQQKVIIARWLANEPEILMCDEPTRGIDVGAKAEIYELLRDIAQQGIGIIMVSSELPELLTLCDRIIVMHEGRKTGELTREEASEEQIMKYAAAIAN</sequence>
<evidence type="ECO:0000256" key="5">
    <source>
        <dbReference type="ARBA" id="ARBA00022741"/>
    </source>
</evidence>
<evidence type="ECO:0000313" key="10">
    <source>
        <dbReference type="EMBL" id="RBP63304.1"/>
    </source>
</evidence>
<feature type="domain" description="ABC transporter" evidence="9">
    <location>
        <begin position="5"/>
        <end position="242"/>
    </location>
</feature>
<dbReference type="InterPro" id="IPR027417">
    <property type="entry name" value="P-loop_NTPase"/>
</dbReference>
<keyword evidence="2" id="KW-1003">Cell membrane</keyword>
<evidence type="ECO:0000256" key="1">
    <source>
        <dbReference type="ARBA" id="ARBA00022448"/>
    </source>
</evidence>
<evidence type="ECO:0000313" key="11">
    <source>
        <dbReference type="Proteomes" id="UP000253490"/>
    </source>
</evidence>
<dbReference type="PANTHER" id="PTHR43790">
    <property type="entry name" value="CARBOHYDRATE TRANSPORT ATP-BINDING PROTEIN MG119-RELATED"/>
    <property type="match status" value="1"/>
</dbReference>
<gene>
    <name evidence="10" type="ORF">DES36_11047</name>
</gene>
<evidence type="ECO:0000256" key="3">
    <source>
        <dbReference type="ARBA" id="ARBA00022597"/>
    </source>
</evidence>
<dbReference type="EMBL" id="QNRX01000010">
    <property type="protein sequence ID" value="RBP63304.1"/>
    <property type="molecule type" value="Genomic_DNA"/>
</dbReference>
<comment type="caution">
    <text evidence="10">The sequence shown here is derived from an EMBL/GenBank/DDBJ whole genome shotgun (WGS) entry which is preliminary data.</text>
</comment>
<keyword evidence="11" id="KW-1185">Reference proteome</keyword>
<dbReference type="CDD" id="cd03216">
    <property type="entry name" value="ABC_Carb_Monos_I"/>
    <property type="match status" value="1"/>
</dbReference>
<evidence type="ECO:0000256" key="7">
    <source>
        <dbReference type="ARBA" id="ARBA00022967"/>
    </source>
</evidence>
<evidence type="ECO:0000256" key="4">
    <source>
        <dbReference type="ARBA" id="ARBA00022737"/>
    </source>
</evidence>
<evidence type="ECO:0000256" key="6">
    <source>
        <dbReference type="ARBA" id="ARBA00022840"/>
    </source>
</evidence>
<dbReference type="GO" id="GO:0016887">
    <property type="term" value="F:ATP hydrolysis activity"/>
    <property type="evidence" value="ECO:0007669"/>
    <property type="project" value="InterPro"/>
</dbReference>
<dbReference type="InterPro" id="IPR003593">
    <property type="entry name" value="AAA+_ATPase"/>
</dbReference>
<dbReference type="Proteomes" id="UP000253490">
    <property type="component" value="Unassembled WGS sequence"/>
</dbReference>
<protein>
    <submittedName>
        <fullName evidence="10">Ribose transport system ATP-binding protein</fullName>
    </submittedName>
</protein>
<dbReference type="PANTHER" id="PTHR43790:SF3">
    <property type="entry name" value="D-ALLOSE IMPORT ATP-BINDING PROTEIN ALSA-RELATED"/>
    <property type="match status" value="1"/>
</dbReference>
<keyword evidence="6 10" id="KW-0067">ATP-binding</keyword>
<dbReference type="OrthoDB" id="9771863at2"/>
<evidence type="ECO:0000259" key="9">
    <source>
        <dbReference type="PROSITE" id="PS50893"/>
    </source>
</evidence>